<keyword evidence="6" id="KW-1185">Reference proteome</keyword>
<reference evidence="5 6" key="1">
    <citation type="submission" date="2021-03" db="EMBL/GenBank/DDBJ databases">
        <title>Sequencing the genomes of 1000 actinobacteria strains.</title>
        <authorList>
            <person name="Klenk H.-P."/>
        </authorList>
    </citation>
    <scope>NUCLEOTIDE SEQUENCE [LARGE SCALE GENOMIC DNA]</scope>
    <source>
        <strain evidence="5 6">DSM 24221</strain>
    </source>
</reference>
<comment type="caution">
    <text evidence="5">The sequence shown here is derived from an EMBL/GenBank/DDBJ whole genome shotgun (WGS) entry which is preliminary data.</text>
</comment>
<proteinExistence type="predicted"/>
<evidence type="ECO:0000259" key="4">
    <source>
        <dbReference type="PROSITE" id="PS50987"/>
    </source>
</evidence>
<dbReference type="CDD" id="cd00090">
    <property type="entry name" value="HTH_ARSR"/>
    <property type="match status" value="1"/>
</dbReference>
<organism evidence="5 6">
    <name type="scientific">Microbacterium amylolyticum</name>
    <dbReference type="NCBI Taxonomy" id="936337"/>
    <lineage>
        <taxon>Bacteria</taxon>
        <taxon>Bacillati</taxon>
        <taxon>Actinomycetota</taxon>
        <taxon>Actinomycetes</taxon>
        <taxon>Micrococcales</taxon>
        <taxon>Microbacteriaceae</taxon>
        <taxon>Microbacterium</taxon>
    </lineage>
</organism>
<dbReference type="InterPro" id="IPR001845">
    <property type="entry name" value="HTH_ArsR_DNA-bd_dom"/>
</dbReference>
<dbReference type="PRINTS" id="PR00778">
    <property type="entry name" value="HTHARSR"/>
</dbReference>
<dbReference type="Gene3D" id="1.10.10.10">
    <property type="entry name" value="Winged helix-like DNA-binding domain superfamily/Winged helix DNA-binding domain"/>
    <property type="match status" value="1"/>
</dbReference>
<dbReference type="Pfam" id="PF01022">
    <property type="entry name" value="HTH_5"/>
    <property type="match status" value="1"/>
</dbReference>
<dbReference type="Proteomes" id="UP001519362">
    <property type="component" value="Unassembled WGS sequence"/>
</dbReference>
<dbReference type="SMART" id="SM00418">
    <property type="entry name" value="HTH_ARSR"/>
    <property type="match status" value="1"/>
</dbReference>
<dbReference type="GO" id="GO:0003677">
    <property type="term" value="F:DNA binding"/>
    <property type="evidence" value="ECO:0007669"/>
    <property type="project" value="UniProtKB-KW"/>
</dbReference>
<evidence type="ECO:0000313" key="5">
    <source>
        <dbReference type="EMBL" id="MBP2437645.1"/>
    </source>
</evidence>
<dbReference type="NCBIfam" id="NF033788">
    <property type="entry name" value="HTH_metalloreg"/>
    <property type="match status" value="1"/>
</dbReference>
<feature type="domain" description="HTH arsR-type" evidence="4">
    <location>
        <begin position="5"/>
        <end position="98"/>
    </location>
</feature>
<sequence>MTSSDADDDISGAAALFRSLGDPSRLAILHHLRLGEHRVVELTEHLGLAQSTVSTHLASLRSQGLVTSRAEGRASLFSLARTEALADLLAAAEHLRQG</sequence>
<dbReference type="SUPFAM" id="SSF46785">
    <property type="entry name" value="Winged helix' DNA-binding domain"/>
    <property type="match status" value="1"/>
</dbReference>
<dbReference type="PANTHER" id="PTHR43132">
    <property type="entry name" value="ARSENICAL RESISTANCE OPERON REPRESSOR ARSR-RELATED"/>
    <property type="match status" value="1"/>
</dbReference>
<dbReference type="InterPro" id="IPR011991">
    <property type="entry name" value="ArsR-like_HTH"/>
</dbReference>
<keyword evidence="3" id="KW-0804">Transcription</keyword>
<evidence type="ECO:0000313" key="6">
    <source>
        <dbReference type="Proteomes" id="UP001519362"/>
    </source>
</evidence>
<name>A0ABS4ZK27_9MICO</name>
<protein>
    <submittedName>
        <fullName evidence="5">DNA-binding transcriptional ArsR family regulator</fullName>
    </submittedName>
</protein>
<dbReference type="PROSITE" id="PS50987">
    <property type="entry name" value="HTH_ARSR_2"/>
    <property type="match status" value="1"/>
</dbReference>
<dbReference type="EMBL" id="JAGIOL010000001">
    <property type="protein sequence ID" value="MBP2437645.1"/>
    <property type="molecule type" value="Genomic_DNA"/>
</dbReference>
<accession>A0ABS4ZK27</accession>
<dbReference type="InterPro" id="IPR036388">
    <property type="entry name" value="WH-like_DNA-bd_sf"/>
</dbReference>
<dbReference type="InterPro" id="IPR051011">
    <property type="entry name" value="Metal_resp_trans_reg"/>
</dbReference>
<dbReference type="PANTHER" id="PTHR43132:SF2">
    <property type="entry name" value="ARSENICAL RESISTANCE OPERON REPRESSOR ARSR-RELATED"/>
    <property type="match status" value="1"/>
</dbReference>
<keyword evidence="2 5" id="KW-0238">DNA-binding</keyword>
<keyword evidence="1" id="KW-0805">Transcription regulation</keyword>
<evidence type="ECO:0000256" key="2">
    <source>
        <dbReference type="ARBA" id="ARBA00023125"/>
    </source>
</evidence>
<evidence type="ECO:0000256" key="3">
    <source>
        <dbReference type="ARBA" id="ARBA00023163"/>
    </source>
</evidence>
<gene>
    <name evidence="5" type="ORF">JOF34_002231</name>
</gene>
<dbReference type="InterPro" id="IPR036390">
    <property type="entry name" value="WH_DNA-bd_sf"/>
</dbReference>
<dbReference type="RefSeq" id="WP_165133468.1">
    <property type="nucleotide sequence ID" value="NZ_CP049253.1"/>
</dbReference>
<evidence type="ECO:0000256" key="1">
    <source>
        <dbReference type="ARBA" id="ARBA00023015"/>
    </source>
</evidence>